<dbReference type="InterPro" id="IPR029039">
    <property type="entry name" value="Flavoprotein-like_sf"/>
</dbReference>
<dbReference type="InterPro" id="IPR005025">
    <property type="entry name" value="FMN_Rdtase-like_dom"/>
</dbReference>
<proteinExistence type="predicted"/>
<evidence type="ECO:0000313" key="2">
    <source>
        <dbReference type="EMBL" id="OBR38352.1"/>
    </source>
</evidence>
<dbReference type="InterPro" id="IPR050712">
    <property type="entry name" value="NAD(P)H-dep_reductase"/>
</dbReference>
<comment type="caution">
    <text evidence="2">The sequence shown here is derived from an EMBL/GenBank/DDBJ whole genome shotgun (WGS) entry which is preliminary data.</text>
</comment>
<dbReference type="Gene3D" id="3.40.50.360">
    <property type="match status" value="1"/>
</dbReference>
<dbReference type="GO" id="GO:0010181">
    <property type="term" value="F:FMN binding"/>
    <property type="evidence" value="ECO:0007669"/>
    <property type="project" value="TreeGrafter"/>
</dbReference>
<protein>
    <submittedName>
        <fullName evidence="2">NADPH-dependent FMN reductase</fullName>
    </submittedName>
</protein>
<dbReference type="PANTHER" id="PTHR30543:SF21">
    <property type="entry name" value="NAD(P)H-DEPENDENT FMN REDUCTASE LOT6"/>
    <property type="match status" value="1"/>
</dbReference>
<dbReference type="STRING" id="1836467.BTR34_15605"/>
<keyword evidence="3" id="KW-1185">Reference proteome</keyword>
<dbReference type="GO" id="GO:0005829">
    <property type="term" value="C:cytosol"/>
    <property type="evidence" value="ECO:0007669"/>
    <property type="project" value="TreeGrafter"/>
</dbReference>
<dbReference type="PANTHER" id="PTHR30543">
    <property type="entry name" value="CHROMATE REDUCTASE"/>
    <property type="match status" value="1"/>
</dbReference>
<gene>
    <name evidence="2" type="ORF">A9200_17805</name>
</gene>
<feature type="domain" description="NADPH-dependent FMN reductase-like" evidence="1">
    <location>
        <begin position="4"/>
        <end position="141"/>
    </location>
</feature>
<dbReference type="SUPFAM" id="SSF52218">
    <property type="entry name" value="Flavoproteins"/>
    <property type="match status" value="1"/>
</dbReference>
<dbReference type="Pfam" id="PF03358">
    <property type="entry name" value="FMN_red"/>
    <property type="match status" value="1"/>
</dbReference>
<dbReference type="EMBL" id="LZFP01000014">
    <property type="protein sequence ID" value="OBR38352.1"/>
    <property type="molecule type" value="Genomic_DNA"/>
</dbReference>
<dbReference type="AlphaFoldDB" id="A0A1B7Z6J6"/>
<name>A0A1B7Z6J6_9FLAO</name>
<reference evidence="3" key="1">
    <citation type="submission" date="2016-06" db="EMBL/GenBank/DDBJ databases">
        <authorList>
            <person name="Zhan P."/>
        </authorList>
    </citation>
    <scope>NUCLEOTIDE SEQUENCE [LARGE SCALE GENOMIC DNA]</scope>
    <source>
        <strain evidence="3">T28</strain>
    </source>
</reference>
<dbReference type="Proteomes" id="UP000092164">
    <property type="component" value="Unassembled WGS sequence"/>
</dbReference>
<dbReference type="OrthoDB" id="5767802at2"/>
<dbReference type="RefSeq" id="WP_068485083.1">
    <property type="nucleotide sequence ID" value="NZ_CP018760.1"/>
</dbReference>
<accession>A0A1B7Z6J6</accession>
<dbReference type="KEGG" id="mart:BTR34_15605"/>
<dbReference type="GO" id="GO:0016491">
    <property type="term" value="F:oxidoreductase activity"/>
    <property type="evidence" value="ECO:0007669"/>
    <property type="project" value="InterPro"/>
</dbReference>
<sequence length="178" mass="19900">MSYVLAFAGSNSSVSINYKLTKYTTTLLNNTEVHVRDMARYPFPMYSEDAEKENGFSNSLIEFKNEISNATGLIISVNEHNSYPSAYFKNVIDWLSRLDKQFLIDKKILLMATSNGGRGGAGALEAAENMLTRFKGEVVETFSLPKYSENFDEQKGIINTELAKIHSEKVSAFLKAIS</sequence>
<evidence type="ECO:0000313" key="3">
    <source>
        <dbReference type="Proteomes" id="UP000092164"/>
    </source>
</evidence>
<organism evidence="2 3">
    <name type="scientific">Maribacter hydrothermalis</name>
    <dbReference type="NCBI Taxonomy" id="1836467"/>
    <lineage>
        <taxon>Bacteria</taxon>
        <taxon>Pseudomonadati</taxon>
        <taxon>Bacteroidota</taxon>
        <taxon>Flavobacteriia</taxon>
        <taxon>Flavobacteriales</taxon>
        <taxon>Flavobacteriaceae</taxon>
        <taxon>Maribacter</taxon>
    </lineage>
</organism>
<evidence type="ECO:0000259" key="1">
    <source>
        <dbReference type="Pfam" id="PF03358"/>
    </source>
</evidence>